<dbReference type="EMBL" id="JAUESC010000004">
    <property type="protein sequence ID" value="KAK0597688.1"/>
    <property type="molecule type" value="Genomic_DNA"/>
</dbReference>
<dbReference type="GO" id="GO:0005516">
    <property type="term" value="F:calmodulin binding"/>
    <property type="evidence" value="ECO:0007669"/>
    <property type="project" value="UniProtKB-KW"/>
</dbReference>
<keyword evidence="3" id="KW-0142">cGMP-binding</keyword>
<keyword evidence="1" id="KW-0140">cGMP</keyword>
<evidence type="ECO:0000256" key="5">
    <source>
        <dbReference type="ARBA" id="ARBA00023303"/>
    </source>
</evidence>
<dbReference type="InterPro" id="IPR000595">
    <property type="entry name" value="cNMP-bd_dom"/>
</dbReference>
<dbReference type="InterPro" id="IPR018490">
    <property type="entry name" value="cNMP-bd_dom_sf"/>
</dbReference>
<evidence type="ECO:0000313" key="7">
    <source>
        <dbReference type="EMBL" id="KAK0597688.1"/>
    </source>
</evidence>
<evidence type="ECO:0000256" key="2">
    <source>
        <dbReference type="ARBA" id="ARBA00022860"/>
    </source>
</evidence>
<dbReference type="CDD" id="cd00038">
    <property type="entry name" value="CAP_ED"/>
    <property type="match status" value="1"/>
</dbReference>
<dbReference type="PROSITE" id="PS50042">
    <property type="entry name" value="CNMP_BINDING_3"/>
    <property type="match status" value="1"/>
</dbReference>
<dbReference type="GO" id="GO:0034220">
    <property type="term" value="P:monoatomic ion transmembrane transport"/>
    <property type="evidence" value="ECO:0007669"/>
    <property type="project" value="UniProtKB-KW"/>
</dbReference>
<protein>
    <recommendedName>
        <fullName evidence="6">Cyclic nucleotide-binding domain-containing protein</fullName>
    </recommendedName>
</protein>
<dbReference type="InterPro" id="IPR014710">
    <property type="entry name" value="RmlC-like_jellyroll"/>
</dbReference>
<keyword evidence="8" id="KW-1185">Reference proteome</keyword>
<dbReference type="Gene3D" id="2.60.120.10">
    <property type="entry name" value="Jelly Rolls"/>
    <property type="match status" value="1"/>
</dbReference>
<dbReference type="GO" id="GO:0016020">
    <property type="term" value="C:membrane"/>
    <property type="evidence" value="ECO:0007669"/>
    <property type="project" value="UniProtKB-SubCell"/>
</dbReference>
<feature type="domain" description="Cyclic nucleotide-binding" evidence="6">
    <location>
        <begin position="1"/>
        <end position="42"/>
    </location>
</feature>
<keyword evidence="4" id="KW-0406">Ion transport</keyword>
<evidence type="ECO:0000259" key="6">
    <source>
        <dbReference type="PROSITE" id="PS50042"/>
    </source>
</evidence>
<proteinExistence type="predicted"/>
<evidence type="ECO:0000313" key="8">
    <source>
        <dbReference type="Proteomes" id="UP001168877"/>
    </source>
</evidence>
<dbReference type="GO" id="GO:0030553">
    <property type="term" value="F:cGMP binding"/>
    <property type="evidence" value="ECO:0007669"/>
    <property type="project" value="UniProtKB-KW"/>
</dbReference>
<dbReference type="Proteomes" id="UP001168877">
    <property type="component" value="Unassembled WGS sequence"/>
</dbReference>
<reference evidence="7" key="2">
    <citation type="submission" date="2023-06" db="EMBL/GenBank/DDBJ databases">
        <authorList>
            <person name="Swenson N.G."/>
            <person name="Wegrzyn J.L."/>
            <person name="Mcevoy S.L."/>
        </authorList>
    </citation>
    <scope>NUCLEOTIDE SEQUENCE</scope>
    <source>
        <strain evidence="7">NS2018</strain>
        <tissue evidence="7">Leaf</tissue>
    </source>
</reference>
<organism evidence="7 8">
    <name type="scientific">Acer saccharum</name>
    <name type="common">Sugar maple</name>
    <dbReference type="NCBI Taxonomy" id="4024"/>
    <lineage>
        <taxon>Eukaryota</taxon>
        <taxon>Viridiplantae</taxon>
        <taxon>Streptophyta</taxon>
        <taxon>Embryophyta</taxon>
        <taxon>Tracheophyta</taxon>
        <taxon>Spermatophyta</taxon>
        <taxon>Magnoliopsida</taxon>
        <taxon>eudicotyledons</taxon>
        <taxon>Gunneridae</taxon>
        <taxon>Pentapetalae</taxon>
        <taxon>rosids</taxon>
        <taxon>malvids</taxon>
        <taxon>Sapindales</taxon>
        <taxon>Sapindaceae</taxon>
        <taxon>Hippocastanoideae</taxon>
        <taxon>Acereae</taxon>
        <taxon>Acer</taxon>
    </lineage>
</organism>
<comment type="caution">
    <text evidence="7">The sequence shown here is derived from an EMBL/GenBank/DDBJ whole genome shotgun (WGS) entry which is preliminary data.</text>
</comment>
<dbReference type="SUPFAM" id="SSF51206">
    <property type="entry name" value="cAMP-binding domain-like"/>
    <property type="match status" value="1"/>
</dbReference>
<gene>
    <name evidence="7" type="ORF">LWI29_027634</name>
</gene>
<accession>A0AA39W056</accession>
<name>A0AA39W056_ACESA</name>
<dbReference type="GO" id="GO:0030552">
    <property type="term" value="F:cAMP binding"/>
    <property type="evidence" value="ECO:0007669"/>
    <property type="project" value="UniProtKB-KW"/>
</dbReference>
<reference evidence="7" key="1">
    <citation type="journal article" date="2022" name="Plant J.">
        <title>Strategies of tolerance reflected in two North American maple genomes.</title>
        <authorList>
            <person name="McEvoy S.L."/>
            <person name="Sezen U.U."/>
            <person name="Trouern-Trend A."/>
            <person name="McMahon S.M."/>
            <person name="Schaberg P.G."/>
            <person name="Yang J."/>
            <person name="Wegrzyn J.L."/>
            <person name="Swenson N.G."/>
        </authorList>
    </citation>
    <scope>NUCLEOTIDE SEQUENCE</scope>
    <source>
        <strain evidence="7">NS2018</strain>
    </source>
</reference>
<evidence type="ECO:0000256" key="4">
    <source>
        <dbReference type="ARBA" id="ARBA00023286"/>
    </source>
</evidence>
<keyword evidence="2" id="KW-0112">Calmodulin-binding</keyword>
<dbReference type="PANTHER" id="PTHR45651:SF5">
    <property type="entry name" value="CYCLIC NUCLEOTIDE-GATED ION CHANNEL 1"/>
    <property type="match status" value="1"/>
</dbReference>
<evidence type="ECO:0000256" key="3">
    <source>
        <dbReference type="ARBA" id="ARBA00022992"/>
    </source>
</evidence>
<keyword evidence="4" id="KW-0813">Transport</keyword>
<keyword evidence="3" id="KW-0547">Nucleotide-binding</keyword>
<evidence type="ECO:0000256" key="1">
    <source>
        <dbReference type="ARBA" id="ARBA00022535"/>
    </source>
</evidence>
<keyword evidence="4" id="KW-1071">Ligand-gated ion channel</keyword>
<dbReference type="AlphaFoldDB" id="A0AA39W056"/>
<keyword evidence="5" id="KW-0407">Ion channel</keyword>
<sequence>MDEQLFDALCDRLKPVLYTEESYIVREGDPVDEMLFIMRGKLLTVTTNSGFFNSESVFCPVLQRKFNSKNFFFRYGRCWKKLENYYTVSYYPAALKMIDKEEMYQLHMEDPEHNSLKEFAKAYDISTETIVIILIVRDTLNFSKKITLSKKLVIFKLSREEPKIFTTSRPMDYGVASPSILMTLY</sequence>
<dbReference type="PANTHER" id="PTHR45651">
    <property type="entry name" value="CYCLIC NUCLEOTIDE-GATED ION CHANNEL 15-RELATED-RELATED"/>
    <property type="match status" value="1"/>
</dbReference>